<dbReference type="InterPro" id="IPR014710">
    <property type="entry name" value="RmlC-like_jellyroll"/>
</dbReference>
<keyword evidence="1" id="KW-0479">Metal-binding</keyword>
<dbReference type="SUPFAM" id="SSF51182">
    <property type="entry name" value="RmlC-like cupins"/>
    <property type="match status" value="1"/>
</dbReference>
<dbReference type="OrthoDB" id="9808275at2"/>
<keyword evidence="4" id="KW-1185">Reference proteome</keyword>
<dbReference type="InterPro" id="IPR051804">
    <property type="entry name" value="Carb_Metab_Reg_Kinase/Isom"/>
</dbReference>
<dbReference type="AlphaFoldDB" id="A0A1I4J921"/>
<gene>
    <name evidence="3" type="ORF">SAMN02983006_01645</name>
</gene>
<protein>
    <submittedName>
        <fullName evidence="3">Mannose-6-phosphate isomerase, class I</fullName>
    </submittedName>
</protein>
<reference evidence="3 4" key="1">
    <citation type="submission" date="2016-10" db="EMBL/GenBank/DDBJ databases">
        <authorList>
            <person name="de Groot N.N."/>
        </authorList>
    </citation>
    <scope>NUCLEOTIDE SEQUENCE [LARGE SCALE GENOMIC DNA]</scope>
    <source>
        <strain evidence="3 4">ATCC 51327</strain>
    </source>
</reference>
<dbReference type="PANTHER" id="PTHR42742:SF3">
    <property type="entry name" value="FRUCTOKINASE"/>
    <property type="match status" value="1"/>
</dbReference>
<dbReference type="PANTHER" id="PTHR42742">
    <property type="entry name" value="TRANSCRIPTIONAL REPRESSOR MPRA"/>
    <property type="match status" value="1"/>
</dbReference>
<keyword evidence="2" id="KW-0862">Zinc</keyword>
<dbReference type="Gene3D" id="2.60.120.10">
    <property type="entry name" value="Jelly Rolls"/>
    <property type="match status" value="2"/>
</dbReference>
<dbReference type="STRING" id="29563.SAMN02983006_01645"/>
<dbReference type="EMBL" id="FOTI01000021">
    <property type="protein sequence ID" value="SFL63072.1"/>
    <property type="molecule type" value="Genomic_DNA"/>
</dbReference>
<name>A0A1I4J921_9FIRM</name>
<dbReference type="RefSeq" id="WP_089861743.1">
    <property type="nucleotide sequence ID" value="NZ_FOTI01000021.1"/>
</dbReference>
<dbReference type="CDD" id="cd07010">
    <property type="entry name" value="cupin_PMI_type_I_N_bac"/>
    <property type="match status" value="1"/>
</dbReference>
<dbReference type="InterPro" id="IPR011051">
    <property type="entry name" value="RmlC_Cupin_sf"/>
</dbReference>
<dbReference type="Proteomes" id="UP000199006">
    <property type="component" value="Unassembled WGS sequence"/>
</dbReference>
<evidence type="ECO:0000313" key="4">
    <source>
        <dbReference type="Proteomes" id="UP000199006"/>
    </source>
</evidence>
<sequence length="592" mass="68258">MKRKTEQLLLPVEKKINSENNYDIFPSYELSPGKINVGFEKLAKELVKHEKIIMDGYGGVFWQEIKDNLDQIFKAKGISVSWHNIADALLPEKEIAELVAPFLGGDDPIFGSKFTGEINDFFDKKKLNSLSEDNKVDLNIVYGTGAKLVDWTGYLVYIDIPKNEIQYRARAEEIYNLGLSSPAKPHKMYKQFYFVDWVVLNLHKKAMLTELDLIIDGQRTDQLTFMFGDEFRTSLTEISKNYFRVRPWFEPGSWGGQWMKKRFSTLPQNVSNYAWSFELIVPENGIIFESNKKLLEVSFDFLMYNNSEAVLGEQGAERFGNEFPIRIDYLDTVAGGNLSIQCHPKTDYIKKHFGENFTQDETYYIIDSESNSGVYLGFQENIDPEEFRKVLENSRDSLENDQVEDIPVEIEKYVQKITAEKHDLFLIPNGTIHGSGSGNLVLEISSTPYIFTFKLYDWLRKSPGKPRPINIERGFENLCFDRKGEKVKAELVSKPDVIEKNAEYKILHLPTHQQHFYDVYRLEFKNEIKTTTDGSCNVMVVVEGESIILETKSGKRARFNYGETFVIPAAAEQYKLINESNKIVKVLKVFLK</sequence>
<accession>A0A1I4J921</accession>
<proteinExistence type="predicted"/>
<evidence type="ECO:0000313" key="3">
    <source>
        <dbReference type="EMBL" id="SFL63072.1"/>
    </source>
</evidence>
<dbReference type="GO" id="GO:0046872">
    <property type="term" value="F:metal ion binding"/>
    <property type="evidence" value="ECO:0007669"/>
    <property type="project" value="UniProtKB-KW"/>
</dbReference>
<keyword evidence="3" id="KW-0413">Isomerase</keyword>
<evidence type="ECO:0000256" key="1">
    <source>
        <dbReference type="ARBA" id="ARBA00022723"/>
    </source>
</evidence>
<dbReference type="GO" id="GO:0016853">
    <property type="term" value="F:isomerase activity"/>
    <property type="evidence" value="ECO:0007669"/>
    <property type="project" value="UniProtKB-KW"/>
</dbReference>
<organism evidence="3 4">
    <name type="scientific">Halanaerobium salsuginis</name>
    <dbReference type="NCBI Taxonomy" id="29563"/>
    <lineage>
        <taxon>Bacteria</taxon>
        <taxon>Bacillati</taxon>
        <taxon>Bacillota</taxon>
        <taxon>Clostridia</taxon>
        <taxon>Halanaerobiales</taxon>
        <taxon>Halanaerobiaceae</taxon>
        <taxon>Halanaerobium</taxon>
    </lineage>
</organism>
<evidence type="ECO:0000256" key="2">
    <source>
        <dbReference type="ARBA" id="ARBA00022833"/>
    </source>
</evidence>